<protein>
    <submittedName>
        <fullName evidence="2">Membrane protein</fullName>
    </submittedName>
</protein>
<feature type="transmembrane region" description="Helical" evidence="1">
    <location>
        <begin position="96"/>
        <end position="123"/>
    </location>
</feature>
<feature type="transmembrane region" description="Helical" evidence="1">
    <location>
        <begin position="144"/>
        <end position="165"/>
    </location>
</feature>
<dbReference type="RefSeq" id="WP_036867598.1">
    <property type="nucleotide sequence ID" value="NZ_JRNQ01000050.1"/>
</dbReference>
<dbReference type="Pfam" id="PF14093">
    <property type="entry name" value="DUF4271"/>
    <property type="match status" value="1"/>
</dbReference>
<evidence type="ECO:0000313" key="2">
    <source>
        <dbReference type="EMBL" id="KGF44115.1"/>
    </source>
</evidence>
<keyword evidence="1" id="KW-1133">Transmembrane helix</keyword>
<feature type="transmembrane region" description="Helical" evidence="1">
    <location>
        <begin position="276"/>
        <end position="299"/>
    </location>
</feature>
<dbReference type="InterPro" id="IPR025367">
    <property type="entry name" value="DUF4271"/>
</dbReference>
<feature type="transmembrane region" description="Helical" evidence="1">
    <location>
        <begin position="177"/>
        <end position="198"/>
    </location>
</feature>
<dbReference type="Proteomes" id="UP000029525">
    <property type="component" value="Unassembled WGS sequence"/>
</dbReference>
<dbReference type="EMBL" id="JRNQ01000050">
    <property type="protein sequence ID" value="KGF44115.1"/>
    <property type="molecule type" value="Genomic_DNA"/>
</dbReference>
<organism evidence="2 3">
    <name type="scientific">Prevotella bivia DNF00320</name>
    <dbReference type="NCBI Taxonomy" id="1401068"/>
    <lineage>
        <taxon>Bacteria</taxon>
        <taxon>Pseudomonadati</taxon>
        <taxon>Bacteroidota</taxon>
        <taxon>Bacteroidia</taxon>
        <taxon>Bacteroidales</taxon>
        <taxon>Prevotellaceae</taxon>
        <taxon>Prevotella</taxon>
    </lineage>
</organism>
<keyword evidence="1" id="KW-0812">Transmembrane</keyword>
<proteinExistence type="predicted"/>
<dbReference type="AlphaFoldDB" id="A0A096AAZ5"/>
<keyword evidence="1" id="KW-0472">Membrane</keyword>
<feature type="transmembrane region" description="Helical" evidence="1">
    <location>
        <begin position="246"/>
        <end position="264"/>
    </location>
</feature>
<comment type="caution">
    <text evidence="2">The sequence shown here is derived from an EMBL/GenBank/DDBJ whole genome shotgun (WGS) entry which is preliminary data.</text>
</comment>
<sequence>MVKTDSIARPSMLLRSTVAKMCKAETNVKPKEKASTDSLGLVSLKAIKPFKLSDLHFEEEGYFKGSKYFKAGKNSVRYGTELGDPVPYTLNTDNTLAGVLLACFIIAMLSFSASRSFIVNQLQTFFKESRRKRAIAENEPKGKVMPLLMLQTSLLLSVIFFIAWSRISGDTYEAGTQLIKIGIYFGEFIVYFVLKRLFYSIIDWTFFEREQNHTWAKVWLFLSTIEGVLLFPLVLLLVYFHLSFHIALIYSVIVVFSVKILQLYKSYAIFFSRKSASLQIILYFCTLEIIPLILLWGVLELTGNYLNINI</sequence>
<reference evidence="2 3" key="1">
    <citation type="submission" date="2014-07" db="EMBL/GenBank/DDBJ databases">
        <authorList>
            <person name="McCorrison J."/>
            <person name="Sanka R."/>
            <person name="Torralba M."/>
            <person name="Gillis M."/>
            <person name="Haft D.H."/>
            <person name="Methe B."/>
            <person name="Sutton G."/>
            <person name="Nelson K.E."/>
        </authorList>
    </citation>
    <scope>NUCLEOTIDE SEQUENCE [LARGE SCALE GENOMIC DNA]</scope>
    <source>
        <strain evidence="2 3">DNF00320</strain>
    </source>
</reference>
<name>A0A096AAZ5_9BACT</name>
<evidence type="ECO:0000256" key="1">
    <source>
        <dbReference type="SAM" id="Phobius"/>
    </source>
</evidence>
<accession>A0A096AAZ5</accession>
<dbReference type="OrthoDB" id="1467217at2"/>
<feature type="transmembrane region" description="Helical" evidence="1">
    <location>
        <begin position="218"/>
        <end position="240"/>
    </location>
</feature>
<evidence type="ECO:0000313" key="3">
    <source>
        <dbReference type="Proteomes" id="UP000029525"/>
    </source>
</evidence>
<gene>
    <name evidence="2" type="ORF">HMPREF0647_07990</name>
</gene>